<dbReference type="EMBL" id="AOIU01000009">
    <property type="protein sequence ID" value="ELZ28789.1"/>
    <property type="molecule type" value="Genomic_DNA"/>
</dbReference>
<feature type="compositionally biased region" description="Polar residues" evidence="1">
    <location>
        <begin position="18"/>
        <end position="32"/>
    </location>
</feature>
<organism evidence="2 3">
    <name type="scientific">Halosimplex carlsbadense 2-9-1</name>
    <dbReference type="NCBI Taxonomy" id="797114"/>
    <lineage>
        <taxon>Archaea</taxon>
        <taxon>Methanobacteriati</taxon>
        <taxon>Methanobacteriota</taxon>
        <taxon>Stenosarchaea group</taxon>
        <taxon>Halobacteria</taxon>
        <taxon>Halobacteriales</taxon>
        <taxon>Haloarculaceae</taxon>
        <taxon>Halosimplex</taxon>
    </lineage>
</organism>
<evidence type="ECO:0000313" key="2">
    <source>
        <dbReference type="EMBL" id="ELZ28789.1"/>
    </source>
</evidence>
<gene>
    <name evidence="2" type="ORF">C475_04106</name>
</gene>
<protein>
    <submittedName>
        <fullName evidence="2">Uncharacterized protein</fullName>
    </submittedName>
</protein>
<reference evidence="2 3" key="1">
    <citation type="journal article" date="2014" name="PLoS Genet.">
        <title>Phylogenetically driven sequencing of extremely halophilic archaea reveals strategies for static and dynamic osmo-response.</title>
        <authorList>
            <person name="Becker E.A."/>
            <person name="Seitzer P.M."/>
            <person name="Tritt A."/>
            <person name="Larsen D."/>
            <person name="Krusor M."/>
            <person name="Yao A.I."/>
            <person name="Wu D."/>
            <person name="Madern D."/>
            <person name="Eisen J.A."/>
            <person name="Darling A.E."/>
            <person name="Facciotti M.T."/>
        </authorList>
    </citation>
    <scope>NUCLEOTIDE SEQUENCE [LARGE SCALE GENOMIC DNA]</scope>
    <source>
        <strain evidence="2 3">2-9-1</strain>
    </source>
</reference>
<proteinExistence type="predicted"/>
<keyword evidence="3" id="KW-1185">Reference proteome</keyword>
<comment type="caution">
    <text evidence="2">The sequence shown here is derived from an EMBL/GenBank/DDBJ whole genome shotgun (WGS) entry which is preliminary data.</text>
</comment>
<dbReference type="Proteomes" id="UP000011626">
    <property type="component" value="Unassembled WGS sequence"/>
</dbReference>
<dbReference type="RefSeq" id="WP_006882493.1">
    <property type="nucleotide sequence ID" value="NZ_AOIU01000009.1"/>
</dbReference>
<dbReference type="AlphaFoldDB" id="M0D3Q2"/>
<accession>M0D3Q2</accession>
<sequence length="156" mass="16575">MAANADPPEQGELHPCTDRQSAGESCGHSTTDAGATGGPDGGVAGRAGLTVDHTAETLYLTKIALLEARVSTLERRLESSEADRQHVVDRYERVLQGRDACRDEPLVTDEFDIEASGPADADRTAGDDRTTGDDRTAERDGDRSTGPLDRLRGLLG</sequence>
<evidence type="ECO:0000256" key="1">
    <source>
        <dbReference type="SAM" id="MobiDB-lite"/>
    </source>
</evidence>
<dbReference type="OrthoDB" id="177748at2157"/>
<feature type="compositionally biased region" description="Basic and acidic residues" evidence="1">
    <location>
        <begin position="120"/>
        <end position="156"/>
    </location>
</feature>
<feature type="compositionally biased region" description="Gly residues" evidence="1">
    <location>
        <begin position="35"/>
        <end position="45"/>
    </location>
</feature>
<feature type="region of interest" description="Disordered" evidence="1">
    <location>
        <begin position="1"/>
        <end position="47"/>
    </location>
</feature>
<name>M0D3Q2_9EURY</name>
<feature type="region of interest" description="Disordered" evidence="1">
    <location>
        <begin position="105"/>
        <end position="156"/>
    </location>
</feature>
<evidence type="ECO:0000313" key="3">
    <source>
        <dbReference type="Proteomes" id="UP000011626"/>
    </source>
</evidence>